<dbReference type="InterPro" id="IPR036291">
    <property type="entry name" value="NAD(P)-bd_dom_sf"/>
</dbReference>
<dbReference type="OrthoDB" id="103047at2"/>
<dbReference type="Gene3D" id="3.40.50.720">
    <property type="entry name" value="NAD(P)-binding Rossmann-like Domain"/>
    <property type="match status" value="1"/>
</dbReference>
<dbReference type="Pfam" id="PF01408">
    <property type="entry name" value="GFO_IDH_MocA"/>
    <property type="match status" value="1"/>
</dbReference>
<dbReference type="Pfam" id="PF02894">
    <property type="entry name" value="GFO_IDH_MocA_C"/>
    <property type="match status" value="1"/>
</dbReference>
<dbReference type="Proteomes" id="UP000316125">
    <property type="component" value="Chromosome"/>
</dbReference>
<dbReference type="AlphaFoldDB" id="A0A4Y5YMK5"/>
<dbReference type="GO" id="GO:0000166">
    <property type="term" value="F:nucleotide binding"/>
    <property type="evidence" value="ECO:0007669"/>
    <property type="project" value="InterPro"/>
</dbReference>
<evidence type="ECO:0000313" key="5">
    <source>
        <dbReference type="Proteomes" id="UP000316125"/>
    </source>
</evidence>
<comment type="similarity">
    <text evidence="1">Belongs to the Gfo/Idh/MocA family.</text>
</comment>
<dbReference type="RefSeq" id="WP_140036121.1">
    <property type="nucleotide sequence ID" value="NZ_CP041040.1"/>
</dbReference>
<dbReference type="EMBL" id="CP041040">
    <property type="protein sequence ID" value="QDE33838.1"/>
    <property type="molecule type" value="Genomic_DNA"/>
</dbReference>
<organism evidence="4 5">
    <name type="scientific">Microbacterium foliorum</name>
    <dbReference type="NCBI Taxonomy" id="104336"/>
    <lineage>
        <taxon>Bacteria</taxon>
        <taxon>Bacillati</taxon>
        <taxon>Actinomycetota</taxon>
        <taxon>Actinomycetes</taxon>
        <taxon>Micrococcales</taxon>
        <taxon>Microbacteriaceae</taxon>
        <taxon>Microbacterium</taxon>
    </lineage>
</organism>
<dbReference type="InterPro" id="IPR004104">
    <property type="entry name" value="Gfo/Idh/MocA-like_OxRdtase_C"/>
</dbReference>
<dbReference type="PANTHER" id="PTHR43377:SF2">
    <property type="entry name" value="BINDING ROSSMANN FOLD OXIDOREDUCTASE, PUTATIVE (AFU_ORTHOLOGUE AFUA_4G00560)-RELATED"/>
    <property type="match status" value="1"/>
</dbReference>
<dbReference type="SUPFAM" id="SSF51735">
    <property type="entry name" value="NAD(P)-binding Rossmann-fold domains"/>
    <property type="match status" value="1"/>
</dbReference>
<gene>
    <name evidence="4" type="ORF">FIV50_02980</name>
</gene>
<evidence type="ECO:0000256" key="1">
    <source>
        <dbReference type="ARBA" id="ARBA00010928"/>
    </source>
</evidence>
<dbReference type="SUPFAM" id="SSF55347">
    <property type="entry name" value="Glyceraldehyde-3-phosphate dehydrogenase-like, C-terminal domain"/>
    <property type="match status" value="1"/>
</dbReference>
<evidence type="ECO:0000259" key="2">
    <source>
        <dbReference type="Pfam" id="PF01408"/>
    </source>
</evidence>
<feature type="domain" description="Gfo/Idh/MocA-like oxidoreductase C-terminal" evidence="3">
    <location>
        <begin position="145"/>
        <end position="431"/>
    </location>
</feature>
<feature type="domain" description="Gfo/Idh/MocA-like oxidoreductase N-terminal" evidence="2">
    <location>
        <begin position="4"/>
        <end position="130"/>
    </location>
</feature>
<dbReference type="Gene3D" id="3.30.360.10">
    <property type="entry name" value="Dihydrodipicolinate Reductase, domain 2"/>
    <property type="match status" value="1"/>
</dbReference>
<dbReference type="InterPro" id="IPR051450">
    <property type="entry name" value="Gfo/Idh/MocA_Oxidoreductases"/>
</dbReference>
<evidence type="ECO:0000313" key="4">
    <source>
        <dbReference type="EMBL" id="QDE33838.1"/>
    </source>
</evidence>
<protein>
    <submittedName>
        <fullName evidence="4">Gfo/Idh/MocA family oxidoreductase</fullName>
    </submittedName>
</protein>
<sequence length="442" mass="48185">MSRLRYALAGAGVRAQMYVEAITGAHQDRAELVAIIEPNPVRAAYHSARAVEAGAPAPRLATPDELEQVIRDERVDRVIICSRDDLHAELIVRSLEAGADVVVEKPLTIDAASAARIEDAVERTGRQVVLTFNYRYSPRNSALRQVIQDGTIGQVTSVDFSWMLDTNHGADYFRRWHREKKNSGGLLVHKSSHHFDLVNWWIRSQPTRVFASGGLRFYGADNAASRGLGERPARGTHDDGDLFELDLRTDERLTALYLDAEQHDGYQRDLDVFSEGITIEDNLALVVDYASGATMSYSLNAHSPWEGYRVAVNGTLGRVELEVVERGAVLAGEGLHPHIDPSLSGGDGATALRPEGERLIVQRHWEAAYEVPIEGGDGGHGGGDALLLSDVFEGPGDDPLARPADWTDGIRSIAVGIAGNRSLETGLPVKVDELGIALLARR</sequence>
<dbReference type="InterPro" id="IPR000683">
    <property type="entry name" value="Gfo/Idh/MocA-like_OxRdtase_N"/>
</dbReference>
<name>A0A4Y5YMK5_9MICO</name>
<dbReference type="PANTHER" id="PTHR43377">
    <property type="entry name" value="BILIVERDIN REDUCTASE A"/>
    <property type="match status" value="1"/>
</dbReference>
<evidence type="ECO:0000259" key="3">
    <source>
        <dbReference type="Pfam" id="PF02894"/>
    </source>
</evidence>
<proteinExistence type="inferred from homology"/>
<reference evidence="4 5" key="1">
    <citation type="submission" date="2019-06" db="EMBL/GenBank/DDBJ databases">
        <title>Complete genome of Microbacterium foliorum M2.</title>
        <authorList>
            <person name="Cao G."/>
        </authorList>
    </citation>
    <scope>NUCLEOTIDE SEQUENCE [LARGE SCALE GENOMIC DNA]</scope>
    <source>
        <strain evidence="4 5">M2</strain>
    </source>
</reference>
<accession>A0A4Y5YMK5</accession>